<reference evidence="2" key="1">
    <citation type="submission" date="2020-11" db="EMBL/GenBank/DDBJ databases">
        <authorList>
            <person name="Konstantinou D."/>
            <person name="Gkelis S."/>
            <person name="Popin R."/>
            <person name="Fewer D."/>
            <person name="Sivonen K."/>
        </authorList>
    </citation>
    <scope>NUCLEOTIDE SEQUENCE</scope>
    <source>
        <strain evidence="2">TAU-MAC 1115</strain>
    </source>
</reference>
<dbReference type="AlphaFoldDB" id="A0A947GH43"/>
<reference evidence="2" key="2">
    <citation type="journal article" date="2021" name="Mar. Drugs">
        <title>Genome Reduction and Secondary Metabolism of the Marine Sponge-Associated Cyanobacterium Leptothoe.</title>
        <authorList>
            <person name="Konstantinou D."/>
            <person name="Popin R.V."/>
            <person name="Fewer D.P."/>
            <person name="Sivonen K."/>
            <person name="Gkelis S."/>
        </authorList>
    </citation>
    <scope>NUCLEOTIDE SEQUENCE</scope>
    <source>
        <strain evidence="2">TAU-MAC 1115</strain>
    </source>
</reference>
<name>A0A947GH43_9CYAN</name>
<keyword evidence="1" id="KW-0175">Coiled coil</keyword>
<protein>
    <submittedName>
        <fullName evidence="2">Uncharacterized protein</fullName>
    </submittedName>
</protein>
<comment type="caution">
    <text evidence="2">The sequence shown here is derived from an EMBL/GenBank/DDBJ whole genome shotgun (WGS) entry which is preliminary data.</text>
</comment>
<feature type="coiled-coil region" evidence="1">
    <location>
        <begin position="148"/>
        <end position="175"/>
    </location>
</feature>
<dbReference type="RefSeq" id="WP_215607798.1">
    <property type="nucleotide sequence ID" value="NZ_JADOES010000006.1"/>
</dbReference>
<gene>
    <name evidence="2" type="ORF">IXB50_04730</name>
</gene>
<evidence type="ECO:0000313" key="2">
    <source>
        <dbReference type="EMBL" id="MBT9314724.1"/>
    </source>
</evidence>
<keyword evidence="3" id="KW-1185">Reference proteome</keyword>
<feature type="coiled-coil region" evidence="1">
    <location>
        <begin position="335"/>
        <end position="383"/>
    </location>
</feature>
<dbReference type="EMBL" id="JADOES010000006">
    <property type="protein sequence ID" value="MBT9314724.1"/>
    <property type="molecule type" value="Genomic_DNA"/>
</dbReference>
<proteinExistence type="predicted"/>
<dbReference type="Proteomes" id="UP000717364">
    <property type="component" value="Unassembled WGS sequence"/>
</dbReference>
<evidence type="ECO:0000256" key="1">
    <source>
        <dbReference type="SAM" id="Coils"/>
    </source>
</evidence>
<sequence>MTSSYKIADSIQSWQWLLADPQDDQPLYQHQEDYRSPQTLASKLGYWTDDLSIPSQSSTAWQYHTALALGATVVCSAGALMQYTEAGFWGQTDTTASNTTDTITKQAESDGETKVSTPPIVTPQAQTNAAFSSADRDSTCKDSTCKGLEFIDQQLPDLQDQVRQLRTEMQLFQSKHTTQNLQKHRTVLAYRSSDLSRRQAELTVRSQQLEQKFSNVTSVLALESDEVSHITGLLQADADYQGYLQQLQILENDIANEFSNPEINTTQLGELYAVYYQIESQLRQIAQNALASYMYVASQESSDPIWQEVSYQAPLQELVDLSHQHQMLVMEQSTLNQIEAKLTERRTELASLLRQYATMQRQLDGHNQVLQQYVAKRQALQSELT</sequence>
<accession>A0A947GH43</accession>
<evidence type="ECO:0000313" key="3">
    <source>
        <dbReference type="Proteomes" id="UP000717364"/>
    </source>
</evidence>
<organism evidence="2 3">
    <name type="scientific">Leptothoe spongobia TAU-MAC 1115</name>
    <dbReference type="NCBI Taxonomy" id="1967444"/>
    <lineage>
        <taxon>Bacteria</taxon>
        <taxon>Bacillati</taxon>
        <taxon>Cyanobacteriota</taxon>
        <taxon>Cyanophyceae</taxon>
        <taxon>Nodosilineales</taxon>
        <taxon>Cymatolegaceae</taxon>
        <taxon>Leptothoe</taxon>
        <taxon>Leptothoe spongobia</taxon>
    </lineage>
</organism>